<dbReference type="VEuPathDB" id="VectorBase:CPIJ009858"/>
<sequence>MFWYDGGMFVYRVHVQTTYRITDIRTIHCRRITPVPHSAHYAFYAARGVTPTVDHHAGFREGRKASRISVEDVDSEVIFHHKYFLLEYKYCQNDHLAKLFVPMFEPLPPQHFLRIVFLPPLPISALLEPRFEELYSDRFSQFNPIQTQVFNAVYNSEDNVFVGVSTESGKMTIAEFAVLRILQQSPSHGSDSSRHTCCCRRTYPAAHKSRTKRFLRLLPIDSVLLSHDSNVTIYPMSKDYVDAIRTGCVYPQSSALLAPRCQLNMARVLLVHVEIPGESCISMGSPTSDKDSEHEYPERGSSSSRSSNSAGLEFSDASWLRSSPSAGK</sequence>
<dbReference type="STRING" id="7176.B0WRG4"/>
<dbReference type="InterPro" id="IPR027417">
    <property type="entry name" value="P-loop_NTPase"/>
</dbReference>
<proteinExistence type="predicted"/>
<dbReference type="EnsemblMetazoa" id="CPIJ009858-RA">
    <property type="protein sequence ID" value="CPIJ009858-PA"/>
    <property type="gene ID" value="CPIJ009858"/>
</dbReference>
<accession>B0WRG4</accession>
<dbReference type="OrthoDB" id="5575at2759"/>
<dbReference type="Gene3D" id="3.40.50.300">
    <property type="entry name" value="P-loop containing nucleotide triphosphate hydrolases"/>
    <property type="match status" value="1"/>
</dbReference>
<dbReference type="Gene3D" id="2.60.40.150">
    <property type="entry name" value="C2 domain"/>
    <property type="match status" value="1"/>
</dbReference>
<dbReference type="Proteomes" id="UP000002320">
    <property type="component" value="Unassembled WGS sequence"/>
</dbReference>
<feature type="compositionally biased region" description="Basic and acidic residues" evidence="1">
    <location>
        <begin position="288"/>
        <end position="298"/>
    </location>
</feature>
<dbReference type="HOGENOM" id="CLU_847992_0_0_1"/>
<dbReference type="SUPFAM" id="SSF52540">
    <property type="entry name" value="P-loop containing nucleoside triphosphate hydrolases"/>
    <property type="match status" value="1"/>
</dbReference>
<dbReference type="VEuPathDB" id="VectorBase:CQUJHB004289"/>
<reference evidence="2" key="1">
    <citation type="submission" date="2007-03" db="EMBL/GenBank/DDBJ databases">
        <title>Annotation of Culex pipiens quinquefasciatus.</title>
        <authorList>
            <consortium name="The Broad Institute Genome Sequencing Platform"/>
            <person name="Atkinson P.W."/>
            <person name="Hemingway J."/>
            <person name="Christensen B.M."/>
            <person name="Higgs S."/>
            <person name="Kodira C."/>
            <person name="Hannick L."/>
            <person name="Megy K."/>
            <person name="O'Leary S."/>
            <person name="Pearson M."/>
            <person name="Haas B.J."/>
            <person name="Mauceli E."/>
            <person name="Wortman J.R."/>
            <person name="Lee N.H."/>
            <person name="Guigo R."/>
            <person name="Stanke M."/>
            <person name="Alvarado L."/>
            <person name="Amedeo P."/>
            <person name="Antoine C.H."/>
            <person name="Arensburger P."/>
            <person name="Bidwell S.L."/>
            <person name="Crawford M."/>
            <person name="Camaro F."/>
            <person name="Devon K."/>
            <person name="Engels R."/>
            <person name="Hammond M."/>
            <person name="Howarth C."/>
            <person name="Koehrsen M."/>
            <person name="Lawson D."/>
            <person name="Montgomery P."/>
            <person name="Nene V."/>
            <person name="Nusbaum C."/>
            <person name="Puiu D."/>
            <person name="Romero-Severson J."/>
            <person name="Severson D.W."/>
            <person name="Shumway M."/>
            <person name="Sisk P."/>
            <person name="Stolte C."/>
            <person name="Zeng Q."/>
            <person name="Eisenstadt E."/>
            <person name="Fraser-Liggett C."/>
            <person name="Strausberg R."/>
            <person name="Galagan J."/>
            <person name="Birren B."/>
            <person name="Collins F.H."/>
        </authorList>
    </citation>
    <scope>NUCLEOTIDE SEQUENCE [LARGE SCALE GENOMIC DNA]</scope>
    <source>
        <strain evidence="2">JHB</strain>
    </source>
</reference>
<name>B0WRG4_CULQU</name>
<dbReference type="EMBL" id="DS232055">
    <property type="protein sequence ID" value="EDS33357.1"/>
    <property type="molecule type" value="Genomic_DNA"/>
</dbReference>
<organism>
    <name type="scientific">Culex quinquefasciatus</name>
    <name type="common">Southern house mosquito</name>
    <name type="synonym">Culex pungens</name>
    <dbReference type="NCBI Taxonomy" id="7176"/>
    <lineage>
        <taxon>Eukaryota</taxon>
        <taxon>Metazoa</taxon>
        <taxon>Ecdysozoa</taxon>
        <taxon>Arthropoda</taxon>
        <taxon>Hexapoda</taxon>
        <taxon>Insecta</taxon>
        <taxon>Pterygota</taxon>
        <taxon>Neoptera</taxon>
        <taxon>Endopterygota</taxon>
        <taxon>Diptera</taxon>
        <taxon>Nematocera</taxon>
        <taxon>Culicoidea</taxon>
        <taxon>Culicidae</taxon>
        <taxon>Culicinae</taxon>
        <taxon>Culicini</taxon>
        <taxon>Culex</taxon>
        <taxon>Culex</taxon>
    </lineage>
</organism>
<dbReference type="AlphaFoldDB" id="B0WRG4"/>
<evidence type="ECO:0000313" key="4">
    <source>
        <dbReference type="Proteomes" id="UP000002320"/>
    </source>
</evidence>
<evidence type="ECO:0000313" key="3">
    <source>
        <dbReference type="EnsemblMetazoa" id="CPIJ009858-PA"/>
    </source>
</evidence>
<gene>
    <name evidence="3" type="primary">6042150</name>
    <name evidence="2" type="ORF">CpipJ_CPIJ009858</name>
</gene>
<dbReference type="InterPro" id="IPR035892">
    <property type="entry name" value="C2_domain_sf"/>
</dbReference>
<evidence type="ECO:0000313" key="2">
    <source>
        <dbReference type="EMBL" id="EDS33357.1"/>
    </source>
</evidence>
<dbReference type="eggNOG" id="KOG0951">
    <property type="taxonomic scope" value="Eukaryota"/>
</dbReference>
<evidence type="ECO:0000256" key="1">
    <source>
        <dbReference type="SAM" id="MobiDB-lite"/>
    </source>
</evidence>
<keyword evidence="4" id="KW-1185">Reference proteome</keyword>
<dbReference type="InParanoid" id="B0WRG4"/>
<feature type="region of interest" description="Disordered" evidence="1">
    <location>
        <begin position="282"/>
        <end position="328"/>
    </location>
</feature>
<reference evidence="3" key="2">
    <citation type="submission" date="2020-05" db="UniProtKB">
        <authorList>
            <consortium name="EnsemblMetazoa"/>
        </authorList>
    </citation>
    <scope>IDENTIFICATION</scope>
    <source>
        <strain evidence="3">JHB</strain>
    </source>
</reference>
<protein>
    <submittedName>
        <fullName evidence="2 3">U520</fullName>
    </submittedName>
</protein>
<dbReference type="KEGG" id="cqu:CpipJ_CPIJ009858"/>